<dbReference type="Gene3D" id="1.10.1170.10">
    <property type="entry name" value="Inhibitor Of Apoptosis Protein (2mihbC-IAP-1), Chain A"/>
    <property type="match status" value="2"/>
</dbReference>
<keyword evidence="1" id="KW-0479">Metal-binding</keyword>
<dbReference type="CDD" id="cd00022">
    <property type="entry name" value="BIR"/>
    <property type="match status" value="2"/>
</dbReference>
<keyword evidence="2" id="KW-0862">Zinc</keyword>
<dbReference type="SMART" id="SM00238">
    <property type="entry name" value="BIR"/>
    <property type="match status" value="2"/>
</dbReference>
<feature type="compositionally biased region" description="Basic residues" evidence="3">
    <location>
        <begin position="328"/>
        <end position="340"/>
    </location>
</feature>
<dbReference type="EMBL" id="NHZQ01000342">
    <property type="protein sequence ID" value="PSK41810.1"/>
    <property type="molecule type" value="Genomic_DNA"/>
</dbReference>
<feature type="compositionally biased region" description="Low complexity" evidence="3">
    <location>
        <begin position="211"/>
        <end position="222"/>
    </location>
</feature>
<evidence type="ECO:0000313" key="4">
    <source>
        <dbReference type="EMBL" id="PSK41810.1"/>
    </source>
</evidence>
<feature type="compositionally biased region" description="Basic residues" evidence="3">
    <location>
        <begin position="411"/>
        <end position="424"/>
    </location>
</feature>
<dbReference type="AlphaFoldDB" id="A0A2P7Z0S3"/>
<sequence>MADPATDMRMFENRLATFQEQDYPAKKIQTSQGKGVPKSWPHETPTAIDLAIAGFYFAPTSHSQDNVKCFHCEVKLDGWEIDDSPLREHIAHSPSCAWAVATSVSLGEQDQDPNSERLLNARIETFGSSWPYEKKRGWKPKSKKLAEAGWIMDPSLRAEDGTTCFYCQLSLDGWEPKDDPIEEHRKRSKDCTFFDLLEKYASQRPKKSRARNSSASKASRLSTQSIQSTFSEAPSFMSLGDAAPPFEGDTSIGTVASTTSTTKGRKKATGTKKGSKSKKKGTAESMVDTTEMDTAMTNLDETLAPSQSILQGPHEEPMVEVKQEPVKKTTRGTGKGKKAAAKTVDETEDQSQLQSELAASVVEPEPKKPATRAKRGKKRTSDGEEKPQDIQEATLEPASSQIEPVEEAPVKGKKGKATRGKKAKTSPEEPTQDIEPVEEQQHMEVEIEEIPVEVKEEAPKPKRGRKPKATKPGKEPTPEPEPIVEPEPQPEPRPEAQPELEEPAQDESSNFVVHPGEEESEANYVVHDESSANFIVHDQTPEPAEFEPTPTPQKAPVARSPSPPAASTHSTPQSVRSTQSSDAENHPPPSNPRASKRISATTTTTTVPPPAPSPPVDTAPPPSLPAPQLSPAKTTRVPLASQTPNRSPSKRSPTKLGYLKTSTPWTATDIETIFFGQENEGAAGGAGGGVARKFAELGGQLSSPEKKMTVEEWVRFQARKGEERLKEECERLVWLFEKEGTRALGVLGGVEVRGES</sequence>
<feature type="region of interest" description="Disordered" evidence="3">
    <location>
        <begin position="202"/>
        <end position="289"/>
    </location>
</feature>
<dbReference type="InterPro" id="IPR001370">
    <property type="entry name" value="BIR_rpt"/>
</dbReference>
<comment type="caution">
    <text evidence="4">The sequence shown here is derived from an EMBL/GenBank/DDBJ whole genome shotgun (WGS) entry which is preliminary data.</text>
</comment>
<dbReference type="OrthoDB" id="2196114at2759"/>
<dbReference type="Pfam" id="PF00653">
    <property type="entry name" value="BIR"/>
    <property type="match status" value="2"/>
</dbReference>
<reference evidence="4 5" key="1">
    <citation type="submission" date="2017-05" db="EMBL/GenBank/DDBJ databases">
        <title>Draft genome sequence of Elsinoe australis.</title>
        <authorList>
            <person name="Cheng Q."/>
        </authorList>
    </citation>
    <scope>NUCLEOTIDE SEQUENCE [LARGE SCALE GENOMIC DNA]</scope>
    <source>
        <strain evidence="4 5">NL1</strain>
    </source>
</reference>
<evidence type="ECO:0000256" key="2">
    <source>
        <dbReference type="ARBA" id="ARBA00022833"/>
    </source>
</evidence>
<feature type="compositionally biased region" description="Basic residues" evidence="3">
    <location>
        <begin position="263"/>
        <end position="280"/>
    </location>
</feature>
<dbReference type="GO" id="GO:0046872">
    <property type="term" value="F:metal ion binding"/>
    <property type="evidence" value="ECO:0007669"/>
    <property type="project" value="UniProtKB-KW"/>
</dbReference>
<feature type="compositionally biased region" description="Basic residues" evidence="3">
    <location>
        <begin position="369"/>
        <end position="378"/>
    </location>
</feature>
<evidence type="ECO:0000256" key="1">
    <source>
        <dbReference type="ARBA" id="ARBA00022723"/>
    </source>
</evidence>
<evidence type="ECO:0000256" key="3">
    <source>
        <dbReference type="SAM" id="MobiDB-lite"/>
    </source>
</evidence>
<feature type="compositionally biased region" description="Basic and acidic residues" evidence="3">
    <location>
        <begin position="313"/>
        <end position="327"/>
    </location>
</feature>
<dbReference type="PANTHER" id="PTHR46771:SF5">
    <property type="entry name" value="DETERIN"/>
    <property type="match status" value="1"/>
</dbReference>
<name>A0A2P7Z0S3_9PEZI</name>
<dbReference type="SUPFAM" id="SSF57924">
    <property type="entry name" value="Inhibitor of apoptosis (IAP) repeat"/>
    <property type="match status" value="2"/>
</dbReference>
<proteinExistence type="predicted"/>
<gene>
    <name evidence="4" type="ORF">B9Z65_9196</name>
</gene>
<keyword evidence="5" id="KW-1185">Reference proteome</keyword>
<dbReference type="Proteomes" id="UP000243723">
    <property type="component" value="Unassembled WGS sequence"/>
</dbReference>
<feature type="compositionally biased region" description="Basic and acidic residues" evidence="3">
    <location>
        <begin position="379"/>
        <end position="389"/>
    </location>
</feature>
<feature type="compositionally biased region" description="Polar residues" evidence="3">
    <location>
        <begin position="223"/>
        <end position="232"/>
    </location>
</feature>
<dbReference type="STRING" id="40998.A0A2P7Z0S3"/>
<dbReference type="PANTHER" id="PTHR46771">
    <property type="entry name" value="DETERIN"/>
    <property type="match status" value="1"/>
</dbReference>
<feature type="region of interest" description="Disordered" evidence="3">
    <location>
        <begin position="302"/>
        <end position="660"/>
    </location>
</feature>
<feature type="compositionally biased region" description="Basic residues" evidence="3">
    <location>
        <begin position="461"/>
        <end position="471"/>
    </location>
</feature>
<dbReference type="PROSITE" id="PS50143">
    <property type="entry name" value="BIR_REPEAT_2"/>
    <property type="match status" value="2"/>
</dbReference>
<feature type="compositionally biased region" description="Pro residues" evidence="3">
    <location>
        <begin position="479"/>
        <end position="489"/>
    </location>
</feature>
<accession>A0A2P7Z0S3</accession>
<feature type="compositionally biased region" description="Pro residues" evidence="3">
    <location>
        <begin position="607"/>
        <end position="625"/>
    </location>
</feature>
<evidence type="ECO:0000313" key="5">
    <source>
        <dbReference type="Proteomes" id="UP000243723"/>
    </source>
</evidence>
<organism evidence="4 5">
    <name type="scientific">Elsinoe australis</name>
    <dbReference type="NCBI Taxonomy" id="40998"/>
    <lineage>
        <taxon>Eukaryota</taxon>
        <taxon>Fungi</taxon>
        <taxon>Dikarya</taxon>
        <taxon>Ascomycota</taxon>
        <taxon>Pezizomycotina</taxon>
        <taxon>Dothideomycetes</taxon>
        <taxon>Dothideomycetidae</taxon>
        <taxon>Myriangiales</taxon>
        <taxon>Elsinoaceae</taxon>
        <taxon>Elsinoe</taxon>
    </lineage>
</organism>
<feature type="compositionally biased region" description="Low complexity" evidence="3">
    <location>
        <begin position="555"/>
        <end position="574"/>
    </location>
</feature>
<dbReference type="InterPro" id="IPR051190">
    <property type="entry name" value="Baculoviral_IAP"/>
</dbReference>
<protein>
    <submittedName>
        <fullName evidence="4">Uncharacterized protein</fullName>
    </submittedName>
</protein>